<dbReference type="GO" id="GO:0008408">
    <property type="term" value="F:3'-5' exonuclease activity"/>
    <property type="evidence" value="ECO:0000318"/>
    <property type="project" value="GO_Central"/>
</dbReference>
<organism evidence="3 4">
    <name type="scientific">Nelumbo nucifera</name>
    <name type="common">Sacred lotus</name>
    <dbReference type="NCBI Taxonomy" id="4432"/>
    <lineage>
        <taxon>Eukaryota</taxon>
        <taxon>Viridiplantae</taxon>
        <taxon>Streptophyta</taxon>
        <taxon>Embryophyta</taxon>
        <taxon>Tracheophyta</taxon>
        <taxon>Spermatophyta</taxon>
        <taxon>Magnoliopsida</taxon>
        <taxon>Proteales</taxon>
        <taxon>Nelumbonaceae</taxon>
        <taxon>Nelumbo</taxon>
    </lineage>
</organism>
<keyword evidence="3" id="KW-1185">Reference proteome</keyword>
<dbReference type="Gene3D" id="3.30.420.10">
    <property type="entry name" value="Ribonuclease H-like superfamily/Ribonuclease H"/>
    <property type="match status" value="1"/>
</dbReference>
<dbReference type="RefSeq" id="XP_019056207.1">
    <property type="nucleotide sequence ID" value="XM_019200662.1"/>
</dbReference>
<dbReference type="InterPro" id="IPR036397">
    <property type="entry name" value="RNaseH_sf"/>
</dbReference>
<evidence type="ECO:0000256" key="2">
    <source>
        <dbReference type="ARBA" id="ARBA00022801"/>
    </source>
</evidence>
<evidence type="ECO:0000313" key="3">
    <source>
        <dbReference type="Proteomes" id="UP000189703"/>
    </source>
</evidence>
<reference evidence="4" key="1">
    <citation type="submission" date="2025-08" db="UniProtKB">
        <authorList>
            <consortium name="RefSeq"/>
        </authorList>
    </citation>
    <scope>IDENTIFICATION</scope>
</reference>
<name>A0A1U8QC50_NELNU</name>
<evidence type="ECO:0000256" key="1">
    <source>
        <dbReference type="ARBA" id="ARBA00022722"/>
    </source>
</evidence>
<dbReference type="InterPro" id="IPR051132">
    <property type="entry name" value="3-5_Exonuclease_domain"/>
</dbReference>
<dbReference type="InterPro" id="IPR012337">
    <property type="entry name" value="RNaseH-like_sf"/>
</dbReference>
<protein>
    <submittedName>
        <fullName evidence="4">Uncharacterized protein LOC104586596</fullName>
    </submittedName>
</protein>
<keyword evidence="2" id="KW-0378">Hydrolase</keyword>
<dbReference type="Proteomes" id="UP000189703">
    <property type="component" value="Unplaced"/>
</dbReference>
<dbReference type="GO" id="GO:0005737">
    <property type="term" value="C:cytoplasm"/>
    <property type="evidence" value="ECO:0000318"/>
    <property type="project" value="GO_Central"/>
</dbReference>
<dbReference type="PANTHER" id="PTHR13620">
    <property type="entry name" value="3-5 EXONUCLEASE"/>
    <property type="match status" value="1"/>
</dbReference>
<sequence>MQVGTTIHTYIYRESENQLLHAGGVKRMRRRRRRLVVGAEETTKANWTHHPSQAYTLQLCVSRHCLVLHLFHARYVPRILRRFLSDRRNTFVGIWNYSDEAKLRESKHNLFVSHLVDVQHVAAARMDLSLQASMEALVEAILGREGVTKPREIAMSLESFIGSSLIVEIPLLVSRTTVLKPS</sequence>
<keyword evidence="1" id="KW-0540">Nuclease</keyword>
<dbReference type="InParanoid" id="A0A1U8QC50"/>
<dbReference type="OrthoDB" id="10261556at2759"/>
<dbReference type="GO" id="GO:0005634">
    <property type="term" value="C:nucleus"/>
    <property type="evidence" value="ECO:0000318"/>
    <property type="project" value="GO_Central"/>
</dbReference>
<gene>
    <name evidence="4" type="primary">LOC104586596</name>
</gene>
<dbReference type="SUPFAM" id="SSF53098">
    <property type="entry name" value="Ribonuclease H-like"/>
    <property type="match status" value="1"/>
</dbReference>
<evidence type="ECO:0000313" key="4">
    <source>
        <dbReference type="RefSeq" id="XP_019056207.1"/>
    </source>
</evidence>
<dbReference type="STRING" id="4432.A0A1U8QC50"/>
<dbReference type="GO" id="GO:0003676">
    <property type="term" value="F:nucleic acid binding"/>
    <property type="evidence" value="ECO:0007669"/>
    <property type="project" value="InterPro"/>
</dbReference>
<dbReference type="GeneID" id="104586596"/>
<proteinExistence type="predicted"/>
<dbReference type="KEGG" id="nnu:104586596"/>
<accession>A0A1U8QC50</accession>
<dbReference type="AlphaFoldDB" id="A0A1U8QC50"/>
<dbReference type="PANTHER" id="PTHR13620:SF59">
    <property type="entry name" value="POLYNUCLEOTIDYL TRANSFERASE, RIBONUCLEASE H-LIKE SUPERFAMILY PROTEIN"/>
    <property type="match status" value="1"/>
</dbReference>